<gene>
    <name evidence="1" type="ORF">SAMN02745220_03831</name>
</gene>
<reference evidence="1 2" key="1">
    <citation type="submission" date="2016-12" db="EMBL/GenBank/DDBJ databases">
        <authorList>
            <person name="Song W.-J."/>
            <person name="Kurnit D.M."/>
        </authorList>
    </citation>
    <scope>NUCLEOTIDE SEQUENCE [LARGE SCALE GENOMIC DNA]</scope>
    <source>
        <strain evidence="1 2">DSM 18488</strain>
    </source>
</reference>
<dbReference type="Proteomes" id="UP000184603">
    <property type="component" value="Unassembled WGS sequence"/>
</dbReference>
<proteinExistence type="predicted"/>
<evidence type="ECO:0000313" key="1">
    <source>
        <dbReference type="EMBL" id="SHO51084.1"/>
    </source>
</evidence>
<name>A0A1M7YEL3_9BACT</name>
<protein>
    <submittedName>
        <fullName evidence="1">Uncharacterized protein</fullName>
    </submittedName>
</protein>
<evidence type="ECO:0000313" key="2">
    <source>
        <dbReference type="Proteomes" id="UP000184603"/>
    </source>
</evidence>
<dbReference type="EMBL" id="FRFE01000022">
    <property type="protein sequence ID" value="SHO51084.1"/>
    <property type="molecule type" value="Genomic_DNA"/>
</dbReference>
<accession>A0A1M7YEL3</accession>
<keyword evidence="2" id="KW-1185">Reference proteome</keyword>
<organism evidence="1 2">
    <name type="scientific">Desulfopila aestuarii DSM 18488</name>
    <dbReference type="NCBI Taxonomy" id="1121416"/>
    <lineage>
        <taxon>Bacteria</taxon>
        <taxon>Pseudomonadati</taxon>
        <taxon>Thermodesulfobacteriota</taxon>
        <taxon>Desulfobulbia</taxon>
        <taxon>Desulfobulbales</taxon>
        <taxon>Desulfocapsaceae</taxon>
        <taxon>Desulfopila</taxon>
    </lineage>
</organism>
<sequence length="101" mass="11060">MGGSRSVIQQALPPADNAQNFFFLPIGKAGRLLKSDGSQHAFGYVKAPEAHTSLYSTFMGRSTRNYNMWGGKLHLADLPDILYSDTFIEIGRSGQPVAEQL</sequence>
<dbReference type="AlphaFoldDB" id="A0A1M7YEL3"/>